<accession>A0A4R3HXC9</accession>
<comment type="caution">
    <text evidence="3">The sequence shown here is derived from an EMBL/GenBank/DDBJ whole genome shotgun (WGS) entry which is preliminary data.</text>
</comment>
<reference evidence="3 4" key="1">
    <citation type="submission" date="2019-03" db="EMBL/GenBank/DDBJ databases">
        <title>Genomic Encyclopedia of Type Strains, Phase IV (KMG-IV): sequencing the most valuable type-strain genomes for metagenomic binning, comparative biology and taxonomic classification.</title>
        <authorList>
            <person name="Goeker M."/>
        </authorList>
    </citation>
    <scope>NUCLEOTIDE SEQUENCE [LARGE SCALE GENOMIC DNA]</scope>
    <source>
        <strain evidence="3 4">DSM 7445</strain>
    </source>
</reference>
<feature type="transmembrane region" description="Helical" evidence="1">
    <location>
        <begin position="309"/>
        <end position="327"/>
    </location>
</feature>
<evidence type="ECO:0000259" key="2">
    <source>
        <dbReference type="Pfam" id="PF04892"/>
    </source>
</evidence>
<feature type="transmembrane region" description="Helical" evidence="1">
    <location>
        <begin position="347"/>
        <end position="365"/>
    </location>
</feature>
<proteinExistence type="predicted"/>
<evidence type="ECO:0000313" key="4">
    <source>
        <dbReference type="Proteomes" id="UP000295382"/>
    </source>
</evidence>
<feature type="domain" description="VanZ-like" evidence="2">
    <location>
        <begin position="20"/>
        <end position="132"/>
    </location>
</feature>
<organism evidence="3 4">
    <name type="scientific">Paucimonas lemoignei</name>
    <name type="common">Pseudomonas lemoignei</name>
    <dbReference type="NCBI Taxonomy" id="29443"/>
    <lineage>
        <taxon>Bacteria</taxon>
        <taxon>Pseudomonadati</taxon>
        <taxon>Pseudomonadota</taxon>
        <taxon>Betaproteobacteria</taxon>
        <taxon>Burkholderiales</taxon>
        <taxon>Burkholderiaceae</taxon>
        <taxon>Paucimonas</taxon>
    </lineage>
</organism>
<protein>
    <submittedName>
        <fullName evidence="3">VanZ family protein</fullName>
    </submittedName>
</protein>
<feature type="transmembrane region" description="Helical" evidence="1">
    <location>
        <begin position="249"/>
        <end position="270"/>
    </location>
</feature>
<feature type="transmembrane region" description="Helical" evidence="1">
    <location>
        <begin position="276"/>
        <end position="297"/>
    </location>
</feature>
<feature type="transmembrane region" description="Helical" evidence="1">
    <location>
        <begin position="14"/>
        <end position="35"/>
    </location>
</feature>
<sequence length="374" mass="41082">MAVAKESPATPSTFARVGLVMYLLLIVYASLFPFTGWRDNGIAPQAFLSGPLPHYWTVFDVLTNVVGYVPFGILVAFAVYPHVRGMGAILLALVAGTLLSGSMEAAQTFLPSRVSSILDLYTNVSGSLIGGIAGVLLTPTFLEQSRFLSLRRHWFFHDAGRGLIVASLWPLAQIYPQAYLFGHGQIVPILSEWLSDWLEQPVDLFTSLQNNIDFTVEQYWLAETIITACGMAGAVLLLLVTLKPAAPRAWLAWALVGATLILKSLANALLFNPANAFSWLTPGAQGGLLFAAAMLFGLSFAPQVAQRRIAVLMLLISLIVVNLMPSNPYFMATLQSWVQGKFLNFNGAARFLSVMWPFFAFWYLLHPSHRVKRT</sequence>
<evidence type="ECO:0000313" key="3">
    <source>
        <dbReference type="EMBL" id="TCS37832.1"/>
    </source>
</evidence>
<feature type="transmembrane region" description="Helical" evidence="1">
    <location>
        <begin position="121"/>
        <end position="142"/>
    </location>
</feature>
<dbReference type="Pfam" id="PF04892">
    <property type="entry name" value="VanZ"/>
    <property type="match status" value="1"/>
</dbReference>
<dbReference type="EMBL" id="SLZQ01000003">
    <property type="protein sequence ID" value="TCS37832.1"/>
    <property type="molecule type" value="Genomic_DNA"/>
</dbReference>
<feature type="transmembrane region" description="Helical" evidence="1">
    <location>
        <begin position="87"/>
        <end position="109"/>
    </location>
</feature>
<dbReference type="AlphaFoldDB" id="A0A4R3HXC9"/>
<dbReference type="Proteomes" id="UP000295382">
    <property type="component" value="Unassembled WGS sequence"/>
</dbReference>
<evidence type="ECO:0000256" key="1">
    <source>
        <dbReference type="SAM" id="Phobius"/>
    </source>
</evidence>
<gene>
    <name evidence="3" type="ORF">EDC30_103124</name>
</gene>
<keyword evidence="1" id="KW-0472">Membrane</keyword>
<keyword evidence="1" id="KW-1133">Transmembrane helix</keyword>
<dbReference type="RefSeq" id="WP_132257912.1">
    <property type="nucleotide sequence ID" value="NZ_SLZQ01000003.1"/>
</dbReference>
<name>A0A4R3HXC9_PAULE</name>
<feature type="transmembrane region" description="Helical" evidence="1">
    <location>
        <begin position="219"/>
        <end position="242"/>
    </location>
</feature>
<dbReference type="OrthoDB" id="9780818at2"/>
<keyword evidence="1" id="KW-0812">Transmembrane</keyword>
<dbReference type="InterPro" id="IPR006976">
    <property type="entry name" value="VanZ-like"/>
</dbReference>
<keyword evidence="4" id="KW-1185">Reference proteome</keyword>
<feature type="transmembrane region" description="Helical" evidence="1">
    <location>
        <begin position="55"/>
        <end position="80"/>
    </location>
</feature>